<dbReference type="EMBL" id="CP005996">
    <property type="protein sequence ID" value="AGS40581.1"/>
    <property type="molecule type" value="Genomic_DNA"/>
</dbReference>
<keyword evidence="1 5" id="KW-0963">Cytoplasm</keyword>
<dbReference type="Proteomes" id="UP000015380">
    <property type="component" value="Chromosome"/>
</dbReference>
<reference evidence="7" key="2">
    <citation type="journal article" date="2016" name="Environ. Microbiol. Rep.">
        <title>Analysis of defence systems and a conjugative IncP-1 plasmid in the marine polyaromatic hydrocarbons-degrading bacterium Cycloclasticus sp. 78-ME.</title>
        <authorList>
            <person name="Yakimov M.M."/>
            <person name="Crisafi F."/>
            <person name="Messina E."/>
            <person name="Smedile F."/>
            <person name="Lopatina A."/>
            <person name="Denaro R."/>
            <person name="Pieper D.H."/>
            <person name="Golyshin P.N."/>
            <person name="Giuliano L."/>
        </authorList>
    </citation>
    <scope>NUCLEOTIDE SEQUENCE [LARGE SCALE GENOMIC DNA]</scope>
    <source>
        <strain evidence="7">78-ME</strain>
    </source>
</reference>
<keyword evidence="7" id="KW-1185">Reference proteome</keyword>
<dbReference type="InterPro" id="IPR009777">
    <property type="entry name" value="ZapD"/>
</dbReference>
<comment type="similarity">
    <text evidence="5">Belongs to the ZapD family.</text>
</comment>
<evidence type="ECO:0000256" key="3">
    <source>
        <dbReference type="ARBA" id="ARBA00023210"/>
    </source>
</evidence>
<dbReference type="HAMAP" id="MF_01092">
    <property type="entry name" value="ZapD"/>
    <property type="match status" value="1"/>
</dbReference>
<dbReference type="InterPro" id="IPR036268">
    <property type="entry name" value="ZapD_sf"/>
</dbReference>
<comment type="subunit">
    <text evidence="5">Interacts with FtsZ.</text>
</comment>
<dbReference type="GO" id="GO:0000917">
    <property type="term" value="P:division septum assembly"/>
    <property type="evidence" value="ECO:0007669"/>
    <property type="project" value="UniProtKB-KW"/>
</dbReference>
<reference evidence="6 7" key="1">
    <citation type="submission" date="2013-05" db="EMBL/GenBank/DDBJ databases">
        <title>Between feast and famine: a lifestyle of most important marine PAH-degrading bacterium Cycloclasticus sp. 7ME.</title>
        <authorList>
            <person name="Yakimov M.M."/>
            <person name="Messina E."/>
            <person name="Genovese M."/>
            <person name="Denaro R."/>
            <person name="Crisafi F."/>
            <person name="Russo D."/>
            <person name="Cappello S."/>
            <person name="Santisi S."/>
            <person name="Smedile F."/>
            <person name="Golyshina O.V."/>
            <person name="Tran H."/>
            <person name="Pieper D.H."/>
            <person name="Golyshin P.N."/>
            <person name="Giuliano L."/>
        </authorList>
    </citation>
    <scope>NUCLEOTIDE SEQUENCE [LARGE SCALE GENOMIC DNA]</scope>
    <source>
        <strain evidence="6 7">78-ME</strain>
    </source>
</reference>
<proteinExistence type="inferred from homology"/>
<gene>
    <name evidence="5" type="primary">zapD</name>
    <name evidence="6" type="ORF">CYCME_2269</name>
</gene>
<dbReference type="GO" id="GO:0043093">
    <property type="term" value="P:FtsZ-dependent cytokinesis"/>
    <property type="evidence" value="ECO:0007669"/>
    <property type="project" value="UniProtKB-UniRule"/>
</dbReference>
<dbReference type="NCBIfam" id="NF003656">
    <property type="entry name" value="PRK05287.1-4"/>
    <property type="match status" value="1"/>
</dbReference>
<comment type="function">
    <text evidence="5">Cell division factor that enhances FtsZ-ring assembly. Directly interacts with FtsZ and promotes bundling of FtsZ protofilaments, with a reduction in FtsZ GTPase activity.</text>
</comment>
<evidence type="ECO:0000256" key="2">
    <source>
        <dbReference type="ARBA" id="ARBA00022618"/>
    </source>
</evidence>
<dbReference type="SUPFAM" id="SSF160950">
    <property type="entry name" value="YacF-like"/>
    <property type="match status" value="1"/>
</dbReference>
<keyword evidence="2 5" id="KW-0132">Cell division</keyword>
<dbReference type="RefSeq" id="WP_020933068.1">
    <property type="nucleotide sequence ID" value="NC_021917.1"/>
</dbReference>
<evidence type="ECO:0000313" key="7">
    <source>
        <dbReference type="Proteomes" id="UP000015380"/>
    </source>
</evidence>
<dbReference type="HOGENOM" id="CLU_076303_0_1_6"/>
<dbReference type="Gene3D" id="2.60.440.10">
    <property type="entry name" value="YacF-like domains"/>
    <property type="match status" value="1"/>
</dbReference>
<sequence length="255" mass="29785">MSEQITYELPLSERIRTFLRLEDLFEQMLHFSQHDGEWQNRAELSCLLDILAISSRTDLRNEITKEIERHTKCLVIFAKNPKVDREKLEQSIDQLNSLNRQLLTSNGRIDQVLGQVDLLKCLSQRNSIPGGTCDFDLPAYHFWLNKPLSVRREQIQNWTAHLTPIRQSISLLLQFIRYSAMPTEKIARAGYYQQSLDTNHPVHLLRVSLNLSSEYFAEISGGKHRFTVRFMLPLETERPSQIDEDIRFTLSICQL</sequence>
<keyword evidence="4 5" id="KW-0131">Cell cycle</keyword>
<dbReference type="Pfam" id="PF07072">
    <property type="entry name" value="ZapD"/>
    <property type="match status" value="1"/>
</dbReference>
<protein>
    <recommendedName>
        <fullName evidence="5">Cell division protein ZapD</fullName>
    </recommendedName>
    <alternativeName>
        <fullName evidence="5">Z ring-associated protein D</fullName>
    </alternativeName>
</protein>
<evidence type="ECO:0000256" key="4">
    <source>
        <dbReference type="ARBA" id="ARBA00023306"/>
    </source>
</evidence>
<dbReference type="PATRIC" id="fig|1198232.3.peg.2239"/>
<dbReference type="PANTHER" id="PTHR39455:SF1">
    <property type="entry name" value="CELL DIVISION PROTEIN ZAPD"/>
    <property type="match status" value="1"/>
</dbReference>
<evidence type="ECO:0000313" key="6">
    <source>
        <dbReference type="EMBL" id="AGS40581.1"/>
    </source>
</evidence>
<keyword evidence="3 5" id="KW-0717">Septation</keyword>
<accession>S5TA09</accession>
<evidence type="ECO:0000256" key="5">
    <source>
        <dbReference type="HAMAP-Rule" id="MF_01092"/>
    </source>
</evidence>
<comment type="subcellular location">
    <subcellularLocation>
        <location evidence="5">Cytoplasm</location>
    </subcellularLocation>
    <text evidence="5">Localizes to mid-cell in an FtsZ-dependent manner.</text>
</comment>
<organism evidence="6 7">
    <name type="scientific">Cycloclasticus zancles 78-ME</name>
    <dbReference type="NCBI Taxonomy" id="1198232"/>
    <lineage>
        <taxon>Bacteria</taxon>
        <taxon>Pseudomonadati</taxon>
        <taxon>Pseudomonadota</taxon>
        <taxon>Gammaproteobacteria</taxon>
        <taxon>Thiotrichales</taxon>
        <taxon>Piscirickettsiaceae</taxon>
        <taxon>Cycloclasticus</taxon>
    </lineage>
</organism>
<dbReference type="GO" id="GO:0005737">
    <property type="term" value="C:cytoplasm"/>
    <property type="evidence" value="ECO:0007669"/>
    <property type="project" value="UniProtKB-SubCell"/>
</dbReference>
<dbReference type="KEGG" id="cza:CYCME_2269"/>
<dbReference type="PANTHER" id="PTHR39455">
    <property type="entry name" value="CELL DIVISION PROTEIN ZAPD"/>
    <property type="match status" value="1"/>
</dbReference>
<dbReference type="GO" id="GO:0032153">
    <property type="term" value="C:cell division site"/>
    <property type="evidence" value="ECO:0007669"/>
    <property type="project" value="TreeGrafter"/>
</dbReference>
<dbReference type="eggNOG" id="COG4582">
    <property type="taxonomic scope" value="Bacteria"/>
</dbReference>
<dbReference type="InterPro" id="IPR027462">
    <property type="entry name" value="ZapD_C"/>
</dbReference>
<evidence type="ECO:0000256" key="1">
    <source>
        <dbReference type="ARBA" id="ARBA00022490"/>
    </source>
</evidence>
<dbReference type="AlphaFoldDB" id="S5TA09"/>
<name>S5TA09_9GAMM</name>
<dbReference type="Gene3D" id="1.10.3900.10">
    <property type="entry name" value="YacF-like"/>
    <property type="match status" value="1"/>
</dbReference>